<feature type="compositionally biased region" description="Polar residues" evidence="4">
    <location>
        <begin position="390"/>
        <end position="400"/>
    </location>
</feature>
<feature type="domain" description="Tryptophan synthase beta chain-like PALP" evidence="5">
    <location>
        <begin position="74"/>
        <end position="365"/>
    </location>
</feature>
<accession>A0A1D7TWU2</accession>
<dbReference type="PANTHER" id="PTHR48078">
    <property type="entry name" value="THREONINE DEHYDRATASE, MITOCHONDRIAL-RELATED"/>
    <property type="match status" value="1"/>
</dbReference>
<dbReference type="SUPFAM" id="SSF53686">
    <property type="entry name" value="Tryptophan synthase beta subunit-like PLP-dependent enzymes"/>
    <property type="match status" value="1"/>
</dbReference>
<dbReference type="InterPro" id="IPR001926">
    <property type="entry name" value="TrpB-like_PALP"/>
</dbReference>
<evidence type="ECO:0000256" key="2">
    <source>
        <dbReference type="ARBA" id="ARBA00022898"/>
    </source>
</evidence>
<evidence type="ECO:0000313" key="6">
    <source>
        <dbReference type="EMBL" id="AOO79576.1"/>
    </source>
</evidence>
<dbReference type="KEGG" id="bvv:BHK69_02915"/>
<evidence type="ECO:0000256" key="4">
    <source>
        <dbReference type="SAM" id="MobiDB-lite"/>
    </source>
</evidence>
<dbReference type="PANTHER" id="PTHR48078:SF6">
    <property type="entry name" value="L-THREONINE DEHYDRATASE CATABOLIC TDCB"/>
    <property type="match status" value="1"/>
</dbReference>
<gene>
    <name evidence="6" type="ORF">BHK69_02915</name>
</gene>
<dbReference type="GO" id="GO:0003941">
    <property type="term" value="F:L-serine ammonia-lyase activity"/>
    <property type="evidence" value="ECO:0007669"/>
    <property type="project" value="TreeGrafter"/>
</dbReference>
<sequence length="409" mass="42135">MVMPSAQALAPIRNPRLTGLACLRCDLGLPVATHEGGCPRCARDGHASNLRLVYAPDEGSQATRIALPFPEALSLGEGGTPLVEVPELAAAVGVGRLSLKLEWCNPTGSHKDRMSAQLLARAQDCGARLVVAASSGNGGLSVAAYAARAGLAAEVAATDDLPPSYRRAISAHGAGIMSVGDSLERWRHLAIRVAEGAFAATNYHLPAVGTDPFGVEGYKTVAAEIAASAMPDLVVVPCSRGDLLSGLSFGFAEIGRGMPRLVAAEPFPRLSRVMVGEDYRGDFAGETAQFSIAGSTVTWQAVQALRGSSGCAVPVGDDAARAAGARLAAIGFHAELSAAAALAALVELAQDGSLAGRHAVLVLTGSGFRDLTEMADEEVGLRDAGGAASRPQSERNQQQAKWPDQRDNG</sequence>
<dbReference type="InterPro" id="IPR050147">
    <property type="entry name" value="Ser/Thr_Dehydratase"/>
</dbReference>
<dbReference type="GO" id="GO:0004794">
    <property type="term" value="F:threonine deaminase activity"/>
    <property type="evidence" value="ECO:0007669"/>
    <property type="project" value="TreeGrafter"/>
</dbReference>
<keyword evidence="3" id="KW-0456">Lyase</keyword>
<dbReference type="GO" id="GO:0006567">
    <property type="term" value="P:L-threonine catabolic process"/>
    <property type="evidence" value="ECO:0007669"/>
    <property type="project" value="TreeGrafter"/>
</dbReference>
<comment type="cofactor">
    <cofactor evidence="1">
        <name>pyridoxal 5'-phosphate</name>
        <dbReference type="ChEBI" id="CHEBI:597326"/>
    </cofactor>
</comment>
<dbReference type="EMBL" id="CP017147">
    <property type="protein sequence ID" value="AOO79576.1"/>
    <property type="molecule type" value="Genomic_DNA"/>
</dbReference>
<dbReference type="GO" id="GO:0006565">
    <property type="term" value="P:L-serine catabolic process"/>
    <property type="evidence" value="ECO:0007669"/>
    <property type="project" value="TreeGrafter"/>
</dbReference>
<organism evidence="6 7">
    <name type="scientific">Bosea vaviloviae</name>
    <dbReference type="NCBI Taxonomy" id="1526658"/>
    <lineage>
        <taxon>Bacteria</taxon>
        <taxon>Pseudomonadati</taxon>
        <taxon>Pseudomonadota</taxon>
        <taxon>Alphaproteobacteria</taxon>
        <taxon>Hyphomicrobiales</taxon>
        <taxon>Boseaceae</taxon>
        <taxon>Bosea</taxon>
    </lineage>
</organism>
<protein>
    <recommendedName>
        <fullName evidence="5">Tryptophan synthase beta chain-like PALP domain-containing protein</fullName>
    </recommendedName>
</protein>
<evidence type="ECO:0000256" key="1">
    <source>
        <dbReference type="ARBA" id="ARBA00001933"/>
    </source>
</evidence>
<name>A0A1D7TWU2_9HYPH</name>
<dbReference type="Pfam" id="PF00291">
    <property type="entry name" value="PALP"/>
    <property type="match status" value="1"/>
</dbReference>
<evidence type="ECO:0000259" key="5">
    <source>
        <dbReference type="Pfam" id="PF00291"/>
    </source>
</evidence>
<dbReference type="Proteomes" id="UP000094969">
    <property type="component" value="Chromosome"/>
</dbReference>
<dbReference type="STRING" id="1526658.BHK69_02915"/>
<dbReference type="Gene3D" id="3.40.50.1100">
    <property type="match status" value="2"/>
</dbReference>
<keyword evidence="7" id="KW-1185">Reference proteome</keyword>
<reference evidence="6 7" key="1">
    <citation type="journal article" date="2015" name="Antonie Van Leeuwenhoek">
        <title>Bosea vaviloviae sp. nov., a new species of slow-growing rhizobia isolated from nodules of the relict species Vavilovia formosa (Stev.) Fed.</title>
        <authorList>
            <person name="Safronova V.I."/>
            <person name="Kuznetsova I.G."/>
            <person name="Sazanova A.L."/>
            <person name="Kimeklis A.K."/>
            <person name="Belimov A.A."/>
            <person name="Andronov E.E."/>
            <person name="Pinaev A.G."/>
            <person name="Chizhevskaya E.P."/>
            <person name="Pukhaev A.R."/>
            <person name="Popov K.P."/>
            <person name="Willems A."/>
            <person name="Tikhonovich I.A."/>
        </authorList>
    </citation>
    <scope>NUCLEOTIDE SEQUENCE [LARGE SCALE GENOMIC DNA]</scope>
    <source>
        <strain evidence="6 7">Vaf18</strain>
    </source>
</reference>
<evidence type="ECO:0000313" key="7">
    <source>
        <dbReference type="Proteomes" id="UP000094969"/>
    </source>
</evidence>
<evidence type="ECO:0000256" key="3">
    <source>
        <dbReference type="ARBA" id="ARBA00023239"/>
    </source>
</evidence>
<dbReference type="AlphaFoldDB" id="A0A1D7TWU2"/>
<feature type="region of interest" description="Disordered" evidence="4">
    <location>
        <begin position="379"/>
        <end position="409"/>
    </location>
</feature>
<dbReference type="RefSeq" id="WP_069688798.1">
    <property type="nucleotide sequence ID" value="NZ_CP017147.1"/>
</dbReference>
<dbReference type="InterPro" id="IPR036052">
    <property type="entry name" value="TrpB-like_PALP_sf"/>
</dbReference>
<keyword evidence="2" id="KW-0663">Pyridoxal phosphate</keyword>
<proteinExistence type="predicted"/>
<dbReference type="GO" id="GO:0009097">
    <property type="term" value="P:isoleucine biosynthetic process"/>
    <property type="evidence" value="ECO:0007669"/>
    <property type="project" value="TreeGrafter"/>
</dbReference>